<dbReference type="Gene3D" id="1.25.40.10">
    <property type="entry name" value="Tetratricopeptide repeat domain"/>
    <property type="match status" value="1"/>
</dbReference>
<reference evidence="2 3" key="1">
    <citation type="submission" date="2018-10" db="EMBL/GenBank/DDBJ databases">
        <title>Isolation from cow dung.</title>
        <authorList>
            <person name="Ling L."/>
        </authorList>
    </citation>
    <scope>NUCLEOTIDE SEQUENCE [LARGE SCALE GENOMIC DNA]</scope>
    <source>
        <strain evidence="2 3">NEAU-LL90</strain>
    </source>
</reference>
<comment type="caution">
    <text evidence="2">The sequence shown here is derived from an EMBL/GenBank/DDBJ whole genome shotgun (WGS) entry which is preliminary data.</text>
</comment>
<dbReference type="SUPFAM" id="SSF48452">
    <property type="entry name" value="TPR-like"/>
    <property type="match status" value="1"/>
</dbReference>
<evidence type="ECO:0000313" key="3">
    <source>
        <dbReference type="Proteomes" id="UP000279275"/>
    </source>
</evidence>
<name>A0A3M2KUW3_9NOCA</name>
<dbReference type="InterPro" id="IPR001387">
    <property type="entry name" value="Cro/C1-type_HTH"/>
</dbReference>
<gene>
    <name evidence="2" type="ORF">EBN03_29985</name>
</gene>
<organism evidence="2 3">
    <name type="scientific">Nocardia stercoris</name>
    <dbReference type="NCBI Taxonomy" id="2483361"/>
    <lineage>
        <taxon>Bacteria</taxon>
        <taxon>Bacillati</taxon>
        <taxon>Actinomycetota</taxon>
        <taxon>Actinomycetes</taxon>
        <taxon>Mycobacteriales</taxon>
        <taxon>Nocardiaceae</taxon>
        <taxon>Nocardia</taxon>
    </lineage>
</organism>
<evidence type="ECO:0000259" key="1">
    <source>
        <dbReference type="PROSITE" id="PS50943"/>
    </source>
</evidence>
<evidence type="ECO:0000313" key="2">
    <source>
        <dbReference type="EMBL" id="RMI28456.1"/>
    </source>
</evidence>
<feature type="domain" description="HTH cro/C1-type" evidence="1">
    <location>
        <begin position="37"/>
        <end position="74"/>
    </location>
</feature>
<keyword evidence="3" id="KW-1185">Reference proteome</keyword>
<dbReference type="EMBL" id="RFFH01000021">
    <property type="protein sequence ID" value="RMI28456.1"/>
    <property type="molecule type" value="Genomic_DNA"/>
</dbReference>
<sequence length="400" mass="43590">MAAALAAEDMGAVIAAFRHHPTHGHRPLPQGIVAGWLGITQGQLSRIENGRSRVRNLDTLVRYAQVLRIPPELLWFVVPAAVDDAPQSDQPARLPSGDLLTAAATFPTTAIADHLLTMLGDHAVTDMLTGPRSLIPMIAQQAQFIEQLEAGSRGRARDRLLYARARYSEFLGWLYQDSGDLASAMRWSNTAYDLAQEVDAVQLQSYVQMRKSNIATDGANPRLATALAADALRTSRSLTPRQRAVTLRQMAHSLALTGQADDCRRALDQARDYSTIEESDEARLAGYCTTGYIEMEAAACWVQLGQPDRALTALIDGLIDWEPQNRRDLGLGLARLTTAYAATGQPDEALTTSELALDILGSTRSHRIARQLARTSETLAATGASNHGLQLQHRTRAALR</sequence>
<dbReference type="InterPro" id="IPR010982">
    <property type="entry name" value="Lambda_DNA-bd_dom_sf"/>
</dbReference>
<dbReference type="AlphaFoldDB" id="A0A3M2KUW3"/>
<accession>A0A3M2KUW3</accession>
<proteinExistence type="predicted"/>
<protein>
    <submittedName>
        <fullName evidence="2">XRE family transcriptional regulator</fullName>
    </submittedName>
</protein>
<dbReference type="PROSITE" id="PS50943">
    <property type="entry name" value="HTH_CROC1"/>
    <property type="match status" value="1"/>
</dbReference>
<dbReference type="InterPro" id="IPR011990">
    <property type="entry name" value="TPR-like_helical_dom_sf"/>
</dbReference>
<dbReference type="Proteomes" id="UP000279275">
    <property type="component" value="Unassembled WGS sequence"/>
</dbReference>
<dbReference type="CDD" id="cd00093">
    <property type="entry name" value="HTH_XRE"/>
    <property type="match status" value="1"/>
</dbReference>
<dbReference type="SUPFAM" id="SSF47413">
    <property type="entry name" value="lambda repressor-like DNA-binding domains"/>
    <property type="match status" value="1"/>
</dbReference>
<dbReference type="Gene3D" id="1.10.260.40">
    <property type="entry name" value="lambda repressor-like DNA-binding domains"/>
    <property type="match status" value="1"/>
</dbReference>
<dbReference type="GO" id="GO:0003677">
    <property type="term" value="F:DNA binding"/>
    <property type="evidence" value="ECO:0007669"/>
    <property type="project" value="InterPro"/>
</dbReference>